<dbReference type="Proteomes" id="UP000038010">
    <property type="component" value="Unassembled WGS sequence"/>
</dbReference>
<dbReference type="VEuPathDB" id="FungiDB:AB675_288"/>
<feature type="transmembrane region" description="Helical" evidence="2">
    <location>
        <begin position="82"/>
        <end position="105"/>
    </location>
</feature>
<evidence type="ECO:0000313" key="4">
    <source>
        <dbReference type="Proteomes" id="UP000038010"/>
    </source>
</evidence>
<dbReference type="RefSeq" id="XP_018005731.1">
    <property type="nucleotide sequence ID" value="XM_018142896.1"/>
</dbReference>
<proteinExistence type="predicted"/>
<dbReference type="InterPro" id="IPR021514">
    <property type="entry name" value="DUF3176"/>
</dbReference>
<dbReference type="OrthoDB" id="5242705at2759"/>
<dbReference type="PANTHER" id="PTHR35394:SF5">
    <property type="entry name" value="DUF3176 DOMAIN-CONTAINING PROTEIN"/>
    <property type="match status" value="1"/>
</dbReference>
<dbReference type="GeneID" id="28734766"/>
<accession>A0A0N0NS26</accession>
<reference evidence="3 4" key="1">
    <citation type="submission" date="2015-06" db="EMBL/GenBank/DDBJ databases">
        <title>Draft genome of the ant-associated black yeast Phialophora attae CBS 131958.</title>
        <authorList>
            <person name="Moreno L.F."/>
            <person name="Stielow B.J."/>
            <person name="de Hoog S."/>
            <person name="Vicente V.A."/>
            <person name="Weiss V.A."/>
            <person name="de Vries M."/>
            <person name="Cruz L.M."/>
            <person name="Souza E.M."/>
        </authorList>
    </citation>
    <scope>NUCLEOTIDE SEQUENCE [LARGE SCALE GENOMIC DNA]</scope>
    <source>
        <strain evidence="3 4">CBS 131958</strain>
    </source>
</reference>
<feature type="transmembrane region" description="Helical" evidence="2">
    <location>
        <begin position="187"/>
        <end position="206"/>
    </location>
</feature>
<dbReference type="STRING" id="1664694.A0A0N0NS26"/>
<evidence type="ECO:0000256" key="1">
    <source>
        <dbReference type="SAM" id="MobiDB-lite"/>
    </source>
</evidence>
<feature type="transmembrane region" description="Helical" evidence="2">
    <location>
        <begin position="125"/>
        <end position="149"/>
    </location>
</feature>
<protein>
    <submittedName>
        <fullName evidence="3">Uncharacterized protein</fullName>
    </submittedName>
</protein>
<keyword evidence="4" id="KW-1185">Reference proteome</keyword>
<evidence type="ECO:0000256" key="2">
    <source>
        <dbReference type="SAM" id="Phobius"/>
    </source>
</evidence>
<comment type="caution">
    <text evidence="3">The sequence shown here is derived from an EMBL/GenBank/DDBJ whole genome shotgun (WGS) entry which is preliminary data.</text>
</comment>
<feature type="transmembrane region" description="Helical" evidence="2">
    <location>
        <begin position="570"/>
        <end position="592"/>
    </location>
</feature>
<keyword evidence="2" id="KW-0812">Transmembrane</keyword>
<dbReference type="EMBL" id="LFJN01000001">
    <property type="protein sequence ID" value="KPI45768.1"/>
    <property type="molecule type" value="Genomic_DNA"/>
</dbReference>
<keyword evidence="2" id="KW-0472">Membrane</keyword>
<dbReference type="Pfam" id="PF11374">
    <property type="entry name" value="DUF3176"/>
    <property type="match status" value="1"/>
</dbReference>
<keyword evidence="2" id="KW-1133">Transmembrane helix</keyword>
<dbReference type="AlphaFoldDB" id="A0A0N0NS26"/>
<gene>
    <name evidence="3" type="ORF">AB675_288</name>
</gene>
<organism evidence="3 4">
    <name type="scientific">Cyphellophora attinorum</name>
    <dbReference type="NCBI Taxonomy" id="1664694"/>
    <lineage>
        <taxon>Eukaryota</taxon>
        <taxon>Fungi</taxon>
        <taxon>Dikarya</taxon>
        <taxon>Ascomycota</taxon>
        <taxon>Pezizomycotina</taxon>
        <taxon>Eurotiomycetes</taxon>
        <taxon>Chaetothyriomycetidae</taxon>
        <taxon>Chaetothyriales</taxon>
        <taxon>Cyphellophoraceae</taxon>
        <taxon>Cyphellophora</taxon>
    </lineage>
</organism>
<dbReference type="PANTHER" id="PTHR35394">
    <property type="entry name" value="DUF3176 DOMAIN-CONTAINING PROTEIN"/>
    <property type="match status" value="1"/>
</dbReference>
<evidence type="ECO:0000313" key="3">
    <source>
        <dbReference type="EMBL" id="KPI45768.1"/>
    </source>
</evidence>
<name>A0A0N0NS26_9EURO</name>
<feature type="region of interest" description="Disordered" evidence="1">
    <location>
        <begin position="1"/>
        <end position="73"/>
    </location>
</feature>
<sequence>MAPTRHVYDLVDNTAQHPSPIWEDSSSRPTRAGRSVNPDSRHEKSGALLTYQNELGEPQQGQYGPRPVIEDRARSRPSSRRVFGWFYETSSILVAAASFAGMVALLRATDDKPLPDWPSEITVNAILSVLVTILKGALAITVTECLSQLKWSWFRQERRLVDLITFDEASRSAWGAARLLCSIRSWYLAYFGAFMLTISVILGPTVQQTIEVRVRLVEATSENATMPICNTSMFSMMSFGGGAGMNKVNLPVMGAMYDGLMQTSAQSPIDPGCPSGNCTFPRYQSLGVVARCEDRSSELVLTKRGFTETNDTTYNTTMTPRECADQVPLCHAEWPRSGLFLIPYGTINSTVNYTLRASDFAERPREDPPLYVWHGITGPGQRPQEPEVPPPVAVECEIHFAVYTYESTMSSGKLSESIVSTTSAGATLNGTGQWDFQNYLSLTADPCYANGTEINSADHPDLCTYSVYSAQGLSISNTLDPILTGYGYRTASNRPGFEGTGADVLQALSGLSDGASLSDPKVGSFEYVDRAFQSLAAALTNHARGSDAVCGGATILGTQWREEVYLHARWAWLVPTAVLFVLCVVFFLAVTVKFRGEELWKSSPLAFLVARVRVDGRELGPEELRKLGGAEAGADKRSVEKMAKEINASLGPVR</sequence>